<dbReference type="InterPro" id="IPR011992">
    <property type="entry name" value="EF-hand-dom_pair"/>
</dbReference>
<keyword evidence="5" id="KW-1185">Reference proteome</keyword>
<dbReference type="Pfam" id="PF13499">
    <property type="entry name" value="EF-hand_7"/>
    <property type="match status" value="2"/>
</dbReference>
<sequence>MSQEENSAKDLNINETLKAKLTPQQLMECKEAFDMYDSDEDGIITTTQLVSALRALGYNTSQIIIKKIKKKNLESEDGIGKLKFEDFVKFVIMYIRYAFTKDDMIADLRPIDVNNVGSITKLELKNYLKDLTIPLSNDEIEDAVNATDFNNDGKIDYNEFAAMMCPDDKNS</sequence>
<evidence type="ECO:0000256" key="1">
    <source>
        <dbReference type="ARBA" id="ARBA00022737"/>
    </source>
</evidence>
<dbReference type="GO" id="GO:0016460">
    <property type="term" value="C:myosin II complex"/>
    <property type="evidence" value="ECO:0007669"/>
    <property type="project" value="TreeGrafter"/>
</dbReference>
<dbReference type="InterPro" id="IPR002048">
    <property type="entry name" value="EF_hand_dom"/>
</dbReference>
<feature type="domain" description="EF-hand" evidence="3">
    <location>
        <begin position="135"/>
        <end position="170"/>
    </location>
</feature>
<dbReference type="SMART" id="SM00054">
    <property type="entry name" value="EFh"/>
    <property type="match status" value="2"/>
</dbReference>
<reference evidence="4" key="1">
    <citation type="submission" date="2022-01" db="EMBL/GenBank/DDBJ databases">
        <authorList>
            <person name="King R."/>
        </authorList>
    </citation>
    <scope>NUCLEOTIDE SEQUENCE</scope>
</reference>
<dbReference type="Proteomes" id="UP001153620">
    <property type="component" value="Chromosome 2"/>
</dbReference>
<dbReference type="FunFam" id="1.10.238.10:FF:000178">
    <property type="entry name" value="Calmodulin-2 A"/>
    <property type="match status" value="1"/>
</dbReference>
<proteinExistence type="predicted"/>
<name>A0A9N9RXE8_9DIPT</name>
<dbReference type="PANTHER" id="PTHR23048">
    <property type="entry name" value="MYOSIN LIGHT CHAIN 1, 3"/>
    <property type="match status" value="1"/>
</dbReference>
<dbReference type="OrthoDB" id="26525at2759"/>
<dbReference type="AlphaFoldDB" id="A0A9N9RXE8"/>
<feature type="domain" description="EF-hand" evidence="3">
    <location>
        <begin position="24"/>
        <end position="59"/>
    </location>
</feature>
<dbReference type="Gene3D" id="1.10.238.10">
    <property type="entry name" value="EF-hand"/>
    <property type="match status" value="2"/>
</dbReference>
<dbReference type="InterPro" id="IPR018247">
    <property type="entry name" value="EF_Hand_1_Ca_BS"/>
</dbReference>
<dbReference type="InterPro" id="IPR050230">
    <property type="entry name" value="CALM/Myosin/TropC-like"/>
</dbReference>
<reference evidence="4" key="2">
    <citation type="submission" date="2022-10" db="EMBL/GenBank/DDBJ databases">
        <authorList>
            <consortium name="ENA_rothamsted_submissions"/>
            <consortium name="culmorum"/>
            <person name="King R."/>
        </authorList>
    </citation>
    <scope>NUCLEOTIDE SEQUENCE</scope>
</reference>
<dbReference type="PROSITE" id="PS50222">
    <property type="entry name" value="EF_HAND_2"/>
    <property type="match status" value="2"/>
</dbReference>
<protein>
    <recommendedName>
        <fullName evidence="3">EF-hand domain-containing protein</fullName>
    </recommendedName>
</protein>
<evidence type="ECO:0000313" key="4">
    <source>
        <dbReference type="EMBL" id="CAG9804624.1"/>
    </source>
</evidence>
<keyword evidence="1" id="KW-0677">Repeat</keyword>
<gene>
    <name evidence="4" type="ORF">CHIRRI_LOCUS7507</name>
</gene>
<evidence type="ECO:0000256" key="2">
    <source>
        <dbReference type="ARBA" id="ARBA00022837"/>
    </source>
</evidence>
<organism evidence="4 5">
    <name type="scientific">Chironomus riparius</name>
    <dbReference type="NCBI Taxonomy" id="315576"/>
    <lineage>
        <taxon>Eukaryota</taxon>
        <taxon>Metazoa</taxon>
        <taxon>Ecdysozoa</taxon>
        <taxon>Arthropoda</taxon>
        <taxon>Hexapoda</taxon>
        <taxon>Insecta</taxon>
        <taxon>Pterygota</taxon>
        <taxon>Neoptera</taxon>
        <taxon>Endopterygota</taxon>
        <taxon>Diptera</taxon>
        <taxon>Nematocera</taxon>
        <taxon>Chironomoidea</taxon>
        <taxon>Chironomidae</taxon>
        <taxon>Chironominae</taxon>
        <taxon>Chironomus</taxon>
    </lineage>
</organism>
<dbReference type="PANTHER" id="PTHR23048:SF0">
    <property type="entry name" value="CALMODULIN LIKE 3"/>
    <property type="match status" value="1"/>
</dbReference>
<dbReference type="GO" id="GO:0005509">
    <property type="term" value="F:calcium ion binding"/>
    <property type="evidence" value="ECO:0007669"/>
    <property type="project" value="InterPro"/>
</dbReference>
<dbReference type="CDD" id="cd00051">
    <property type="entry name" value="EFh"/>
    <property type="match status" value="1"/>
</dbReference>
<dbReference type="SUPFAM" id="SSF47473">
    <property type="entry name" value="EF-hand"/>
    <property type="match status" value="1"/>
</dbReference>
<dbReference type="PROSITE" id="PS00018">
    <property type="entry name" value="EF_HAND_1"/>
    <property type="match status" value="1"/>
</dbReference>
<evidence type="ECO:0000313" key="5">
    <source>
        <dbReference type="Proteomes" id="UP001153620"/>
    </source>
</evidence>
<dbReference type="EMBL" id="OU895878">
    <property type="protein sequence ID" value="CAG9804624.1"/>
    <property type="molecule type" value="Genomic_DNA"/>
</dbReference>
<evidence type="ECO:0000259" key="3">
    <source>
        <dbReference type="PROSITE" id="PS50222"/>
    </source>
</evidence>
<keyword evidence="2" id="KW-0106">Calcium</keyword>
<accession>A0A9N9RXE8</accession>